<reference evidence="2" key="1">
    <citation type="journal article" date="2019" name="Int. J. Syst. Evol. Microbiol.">
        <title>The Global Catalogue of Microorganisms (GCM) 10K type strain sequencing project: providing services to taxonomists for standard genome sequencing and annotation.</title>
        <authorList>
            <consortium name="The Broad Institute Genomics Platform"/>
            <consortium name="The Broad Institute Genome Sequencing Center for Infectious Disease"/>
            <person name="Wu L."/>
            <person name="Ma J."/>
        </authorList>
    </citation>
    <scope>NUCLEOTIDE SEQUENCE [LARGE SCALE GENOMIC DNA]</scope>
    <source>
        <strain evidence="2">JCM 17440</strain>
    </source>
</reference>
<accession>A0ABP8CCX7</accession>
<gene>
    <name evidence="1" type="ORF">GCM10022254_50550</name>
</gene>
<comment type="caution">
    <text evidence="1">The sequence shown here is derived from an EMBL/GenBank/DDBJ whole genome shotgun (WGS) entry which is preliminary data.</text>
</comment>
<proteinExistence type="predicted"/>
<sequence>MLTAMATITFPIPSTTTSRFAVAARSVPHDLNALLRRSPTSYQPHIAGRLGSPQLQATRDDLTSLHWDPTRIRAHRPEDRLAARFFNNATEFAVITAFAPITDQPRGVQVARSAAYAIAKATDGITADLVTGQILTPTPEREHFVLADHWIGDALPPFRANGRCTAPEPELDPEGVNGCTCVRLRTRGLSRFGLPELQMTEVACPHDLAALNVLRTTARRLLTDHWSWLATGPTANTRTIPSTLHLTQTDFDAFWGSARHTHLTPTAPFEITLAHPKPRLLTVSPPTTFNGTTNDWLWGDTLPLGIYDVIKAHPTLLHPAA</sequence>
<dbReference type="EMBL" id="BAABAS010000019">
    <property type="protein sequence ID" value="GAA4237694.1"/>
    <property type="molecule type" value="Genomic_DNA"/>
</dbReference>
<organism evidence="1 2">
    <name type="scientific">Actinomadura meridiana</name>
    <dbReference type="NCBI Taxonomy" id="559626"/>
    <lineage>
        <taxon>Bacteria</taxon>
        <taxon>Bacillati</taxon>
        <taxon>Actinomycetota</taxon>
        <taxon>Actinomycetes</taxon>
        <taxon>Streptosporangiales</taxon>
        <taxon>Thermomonosporaceae</taxon>
        <taxon>Actinomadura</taxon>
    </lineage>
</organism>
<dbReference type="Proteomes" id="UP001501710">
    <property type="component" value="Unassembled WGS sequence"/>
</dbReference>
<evidence type="ECO:0000313" key="1">
    <source>
        <dbReference type="EMBL" id="GAA4237694.1"/>
    </source>
</evidence>
<evidence type="ECO:0000313" key="2">
    <source>
        <dbReference type="Proteomes" id="UP001501710"/>
    </source>
</evidence>
<protein>
    <submittedName>
        <fullName evidence="1">Uncharacterized protein</fullName>
    </submittedName>
</protein>
<keyword evidence="2" id="KW-1185">Reference proteome</keyword>
<name>A0ABP8CCX7_9ACTN</name>